<keyword evidence="1" id="KW-0732">Signal</keyword>
<dbReference type="Proteomes" id="UP000830671">
    <property type="component" value="Chromosome 7"/>
</dbReference>
<dbReference type="EMBL" id="CP019479">
    <property type="protein sequence ID" value="UQC88891.1"/>
    <property type="molecule type" value="Genomic_DNA"/>
</dbReference>
<protein>
    <recommendedName>
        <fullName evidence="4">Secreted protein</fullName>
    </recommendedName>
</protein>
<feature type="chain" id="PRO_5040261943" description="Secreted protein" evidence="1">
    <location>
        <begin position="20"/>
        <end position="115"/>
    </location>
</feature>
<sequence length="115" mass="12514">MLAMLLLSVCLARRRQWLGCEDGSKDGIAGLSGRAVLCECGIKFSLARPSRYGYFRLHAEVAIVLWKCGERRPASSRRSSAGLQLVGLRCICGARCIARLGLACQTGLNEEQIEA</sequence>
<reference evidence="2" key="1">
    <citation type="journal article" date="2021" name="Mol. Plant Microbe Interact.">
        <title>Complete Genome Sequence of the Plant-Pathogenic Fungus Colletotrichum lupini.</title>
        <authorList>
            <person name="Baroncelli R."/>
            <person name="Pensec F."/>
            <person name="Da Lio D."/>
            <person name="Boufleur T."/>
            <person name="Vicente I."/>
            <person name="Sarrocco S."/>
            <person name="Picot A."/>
            <person name="Baraldi E."/>
            <person name="Sukno S."/>
            <person name="Thon M."/>
            <person name="Le Floch G."/>
        </authorList>
    </citation>
    <scope>NUCLEOTIDE SEQUENCE</scope>
    <source>
        <strain evidence="2">IMI 504893</strain>
    </source>
</reference>
<dbReference type="AlphaFoldDB" id="A0A9Q8T469"/>
<name>A0A9Q8T469_9PEZI</name>
<dbReference type="KEGG" id="clup:CLUP02_14418"/>
<proteinExistence type="predicted"/>
<accession>A0A9Q8T469</accession>
<evidence type="ECO:0000313" key="3">
    <source>
        <dbReference type="Proteomes" id="UP000830671"/>
    </source>
</evidence>
<feature type="signal peptide" evidence="1">
    <location>
        <begin position="1"/>
        <end position="19"/>
    </location>
</feature>
<keyword evidence="3" id="KW-1185">Reference proteome</keyword>
<evidence type="ECO:0000256" key="1">
    <source>
        <dbReference type="SAM" id="SignalP"/>
    </source>
</evidence>
<gene>
    <name evidence="2" type="ORF">CLUP02_14418</name>
</gene>
<evidence type="ECO:0008006" key="4">
    <source>
        <dbReference type="Google" id="ProtNLM"/>
    </source>
</evidence>
<dbReference type="RefSeq" id="XP_049150492.1">
    <property type="nucleotide sequence ID" value="XM_049293346.1"/>
</dbReference>
<organism evidence="2 3">
    <name type="scientific">Colletotrichum lupini</name>
    <dbReference type="NCBI Taxonomy" id="145971"/>
    <lineage>
        <taxon>Eukaryota</taxon>
        <taxon>Fungi</taxon>
        <taxon>Dikarya</taxon>
        <taxon>Ascomycota</taxon>
        <taxon>Pezizomycotina</taxon>
        <taxon>Sordariomycetes</taxon>
        <taxon>Hypocreomycetidae</taxon>
        <taxon>Glomerellales</taxon>
        <taxon>Glomerellaceae</taxon>
        <taxon>Colletotrichum</taxon>
        <taxon>Colletotrichum acutatum species complex</taxon>
    </lineage>
</organism>
<dbReference type="GeneID" id="73348356"/>
<evidence type="ECO:0000313" key="2">
    <source>
        <dbReference type="EMBL" id="UQC88891.1"/>
    </source>
</evidence>